<feature type="compositionally biased region" description="Polar residues" evidence="1">
    <location>
        <begin position="43"/>
        <end position="53"/>
    </location>
</feature>
<evidence type="ECO:0000313" key="2">
    <source>
        <dbReference type="EMBL" id="KAF0306983.1"/>
    </source>
</evidence>
<feature type="compositionally biased region" description="Basic residues" evidence="1">
    <location>
        <begin position="219"/>
        <end position="232"/>
    </location>
</feature>
<dbReference type="AlphaFoldDB" id="A0A6A4WLI0"/>
<accession>A0A6A4WLI0</accession>
<organism evidence="2 3">
    <name type="scientific">Amphibalanus amphitrite</name>
    <name type="common">Striped barnacle</name>
    <name type="synonym">Balanus amphitrite</name>
    <dbReference type="NCBI Taxonomy" id="1232801"/>
    <lineage>
        <taxon>Eukaryota</taxon>
        <taxon>Metazoa</taxon>
        <taxon>Ecdysozoa</taxon>
        <taxon>Arthropoda</taxon>
        <taxon>Crustacea</taxon>
        <taxon>Multicrustacea</taxon>
        <taxon>Cirripedia</taxon>
        <taxon>Thoracica</taxon>
        <taxon>Thoracicalcarea</taxon>
        <taxon>Balanomorpha</taxon>
        <taxon>Balanoidea</taxon>
        <taxon>Balanidae</taxon>
        <taxon>Amphibalaninae</taxon>
        <taxon>Amphibalanus</taxon>
    </lineage>
</organism>
<reference evidence="2 3" key="1">
    <citation type="submission" date="2019-07" db="EMBL/GenBank/DDBJ databases">
        <title>Draft genome assembly of a fouling barnacle, Amphibalanus amphitrite (Darwin, 1854): The first reference genome for Thecostraca.</title>
        <authorList>
            <person name="Kim W."/>
        </authorList>
    </citation>
    <scope>NUCLEOTIDE SEQUENCE [LARGE SCALE GENOMIC DNA]</scope>
    <source>
        <strain evidence="2">SNU_AA5</strain>
        <tissue evidence="2">Soma without cirri and trophi</tissue>
    </source>
</reference>
<dbReference type="EMBL" id="VIIS01000618">
    <property type="protein sequence ID" value="KAF0306983.1"/>
    <property type="molecule type" value="Genomic_DNA"/>
</dbReference>
<protein>
    <submittedName>
        <fullName evidence="2">Uncharacterized protein</fullName>
    </submittedName>
</protein>
<comment type="caution">
    <text evidence="2">The sequence shown here is derived from an EMBL/GenBank/DDBJ whole genome shotgun (WGS) entry which is preliminary data.</text>
</comment>
<dbReference type="Proteomes" id="UP000440578">
    <property type="component" value="Unassembled WGS sequence"/>
</dbReference>
<feature type="compositionally biased region" description="Low complexity" evidence="1">
    <location>
        <begin position="57"/>
        <end position="68"/>
    </location>
</feature>
<sequence length="232" mass="24726">MVLVAMAAVTQPRASGIPQPVSKARGTSRLAAMQPVAARGRVTNGSTAATVSTGGRAAPMGSAASSTAGSGGKVRAMFQSRRAGTAASTGSAHQTSPIGWDKSYPLEPIKKSAPARSSAPPPAAVSELVDEADAPLHRTLSDDNLTAVESKPRGGSIRSSLTMPELTMPEIHVVREKPTPQQRQAERLRINAELRRRDHELLERIRDRSQQQCGPLPRRPMRVSHSRRHTSV</sequence>
<proteinExistence type="predicted"/>
<keyword evidence="3" id="KW-1185">Reference proteome</keyword>
<feature type="compositionally biased region" description="Polar residues" evidence="1">
    <location>
        <begin position="86"/>
        <end position="97"/>
    </location>
</feature>
<name>A0A6A4WLI0_AMPAM</name>
<gene>
    <name evidence="2" type="ORF">FJT64_021592</name>
</gene>
<feature type="region of interest" description="Disordered" evidence="1">
    <location>
        <begin position="15"/>
        <end position="160"/>
    </location>
</feature>
<evidence type="ECO:0000256" key="1">
    <source>
        <dbReference type="SAM" id="MobiDB-lite"/>
    </source>
</evidence>
<feature type="region of interest" description="Disordered" evidence="1">
    <location>
        <begin position="206"/>
        <end position="232"/>
    </location>
</feature>
<evidence type="ECO:0000313" key="3">
    <source>
        <dbReference type="Proteomes" id="UP000440578"/>
    </source>
</evidence>